<accession>A0AAV1LS91</accession>
<evidence type="ECO:0000313" key="2">
    <source>
        <dbReference type="EMBL" id="CAK1598295.1"/>
    </source>
</evidence>
<gene>
    <name evidence="2" type="ORF">PARMNEM_LOCUS17301</name>
</gene>
<name>A0AAV1LS91_9NEOP</name>
<dbReference type="PANTHER" id="PTHR19446">
    <property type="entry name" value="REVERSE TRANSCRIPTASES"/>
    <property type="match status" value="1"/>
</dbReference>
<keyword evidence="3" id="KW-1185">Reference proteome</keyword>
<proteinExistence type="predicted"/>
<feature type="domain" description="Reverse transcriptase" evidence="1">
    <location>
        <begin position="92"/>
        <end position="207"/>
    </location>
</feature>
<protein>
    <recommendedName>
        <fullName evidence="1">Reverse transcriptase domain-containing protein</fullName>
    </recommendedName>
</protein>
<dbReference type="InterPro" id="IPR000477">
    <property type="entry name" value="RT_dom"/>
</dbReference>
<evidence type="ECO:0000259" key="1">
    <source>
        <dbReference type="Pfam" id="PF00078"/>
    </source>
</evidence>
<dbReference type="Proteomes" id="UP001314205">
    <property type="component" value="Unassembled WGS sequence"/>
</dbReference>
<comment type="caution">
    <text evidence="2">The sequence shown here is derived from an EMBL/GenBank/DDBJ whole genome shotgun (WGS) entry which is preliminary data.</text>
</comment>
<dbReference type="InterPro" id="IPR043502">
    <property type="entry name" value="DNA/RNA_pol_sf"/>
</dbReference>
<evidence type="ECO:0000313" key="3">
    <source>
        <dbReference type="Proteomes" id="UP001314205"/>
    </source>
</evidence>
<dbReference type="Pfam" id="PF00078">
    <property type="entry name" value="RVT_1"/>
    <property type="match status" value="1"/>
</dbReference>
<dbReference type="EMBL" id="CAVLGL010000103">
    <property type="protein sequence ID" value="CAK1598295.1"/>
    <property type="molecule type" value="Genomic_DNA"/>
</dbReference>
<dbReference type="AlphaFoldDB" id="A0AAV1LS91"/>
<sequence length="218" mass="24970">MNKPNSYTSNEKSLSNSMFVKPMTEEEVKKEILSLNNTNSEAYDGINTKIIKKSVNELVTILTYLINLSFSCGTFPETLKLSIVKPLFKKGKRNDITNYRPITLIPILSKILEKCMYKRLLDFCKKFNLIRNEQYGFQKQKSTTLATFKLISSILTKINNNFLTTALFLDLSKAFDLVAHSILLRKLEMVGVRGLPLKWISSYLANRRQCVVIKKIVG</sequence>
<dbReference type="GO" id="GO:0071897">
    <property type="term" value="P:DNA biosynthetic process"/>
    <property type="evidence" value="ECO:0007669"/>
    <property type="project" value="UniProtKB-ARBA"/>
</dbReference>
<reference evidence="2 3" key="1">
    <citation type="submission" date="2023-11" db="EMBL/GenBank/DDBJ databases">
        <authorList>
            <person name="Hedman E."/>
            <person name="Englund M."/>
            <person name="Stromberg M."/>
            <person name="Nyberg Akerstrom W."/>
            <person name="Nylinder S."/>
            <person name="Jareborg N."/>
            <person name="Kallberg Y."/>
            <person name="Kronander E."/>
        </authorList>
    </citation>
    <scope>NUCLEOTIDE SEQUENCE [LARGE SCALE GENOMIC DNA]</scope>
</reference>
<organism evidence="2 3">
    <name type="scientific">Parnassius mnemosyne</name>
    <name type="common">clouded apollo</name>
    <dbReference type="NCBI Taxonomy" id="213953"/>
    <lineage>
        <taxon>Eukaryota</taxon>
        <taxon>Metazoa</taxon>
        <taxon>Ecdysozoa</taxon>
        <taxon>Arthropoda</taxon>
        <taxon>Hexapoda</taxon>
        <taxon>Insecta</taxon>
        <taxon>Pterygota</taxon>
        <taxon>Neoptera</taxon>
        <taxon>Endopterygota</taxon>
        <taxon>Lepidoptera</taxon>
        <taxon>Glossata</taxon>
        <taxon>Ditrysia</taxon>
        <taxon>Papilionoidea</taxon>
        <taxon>Papilionidae</taxon>
        <taxon>Parnassiinae</taxon>
        <taxon>Parnassini</taxon>
        <taxon>Parnassius</taxon>
        <taxon>Driopa</taxon>
    </lineage>
</organism>
<dbReference type="SUPFAM" id="SSF56672">
    <property type="entry name" value="DNA/RNA polymerases"/>
    <property type="match status" value="1"/>
</dbReference>
<dbReference type="CDD" id="cd01650">
    <property type="entry name" value="RT_nLTR_like"/>
    <property type="match status" value="1"/>
</dbReference>